<evidence type="ECO:0000313" key="2">
    <source>
        <dbReference type="EMBL" id="OWJ65325.1"/>
    </source>
</evidence>
<proteinExistence type="predicted"/>
<sequence length="454" mass="46733">MVKWAEAQPVIRSIMLAPPSVYETCARLFEPGSDAPDPGAAGQAVEEARRLLAAFGIAPDGSAEDGRTARLFRLAATLEASFAVPAMDYPGLTVLGARLPQGLPAPDGAAIAVDGVIGCDPDPWRAFQKCIGEAAETLALAAPGIGTADRDGSAAEIAARFDGQIAARTGLDSAAALDAAPVLAGTELATGRIVRVPRPLVFGPSGGKRAAVAVSEGCAAGPTPDDATCAALFELVERDVVAQWWYGGRPARRLPPALLAAAIGRLRPEAPWPREGFALELDAAGLPVAVVAAISVSPIHGLVACGFAARPGRAAALEAAVLEMIQSEIANDLLVLRLRRAGPDAAPADRDRLAAKQRLRPEALLATAAEGDAAAEGDRPDGPASLPGLLAALDRRGTVIFRVGLTARAGIPVVKLLSPDLQASVPAAMTERLRQTATEFDRPLNGLEDRPAII</sequence>
<evidence type="ECO:0000259" key="1">
    <source>
        <dbReference type="PROSITE" id="PS51664"/>
    </source>
</evidence>
<gene>
    <name evidence="2" type="ORF">BWR60_20205</name>
</gene>
<evidence type="ECO:0000313" key="3">
    <source>
        <dbReference type="Proteomes" id="UP000196655"/>
    </source>
</evidence>
<dbReference type="PANTHER" id="PTHR37809:SF1">
    <property type="entry name" value="RIBOSOMAL PROTEIN S12 METHYLTHIOTRANSFERASE ACCESSORY FACTOR YCAO"/>
    <property type="match status" value="1"/>
</dbReference>
<organism evidence="2 3">
    <name type="scientific">Inquilinus limosus</name>
    <dbReference type="NCBI Taxonomy" id="171674"/>
    <lineage>
        <taxon>Bacteria</taxon>
        <taxon>Pseudomonadati</taxon>
        <taxon>Pseudomonadota</taxon>
        <taxon>Alphaproteobacteria</taxon>
        <taxon>Rhodospirillales</taxon>
        <taxon>Rhodospirillaceae</taxon>
        <taxon>Inquilinus</taxon>
    </lineage>
</organism>
<reference evidence="3" key="1">
    <citation type="submission" date="2017-05" db="EMBL/GenBank/DDBJ databases">
        <authorList>
            <person name="Macchi M."/>
            <person name="Festa S."/>
            <person name="Coppotelli B.M."/>
            <person name="Morelli I.S."/>
        </authorList>
    </citation>
    <scope>NUCLEOTIDE SEQUENCE [LARGE SCALE GENOMIC DNA]</scope>
    <source>
        <strain evidence="3">I</strain>
    </source>
</reference>
<accession>A0A211ZJ49</accession>
<dbReference type="AlphaFoldDB" id="A0A211ZJ49"/>
<dbReference type="PANTHER" id="PTHR37809">
    <property type="entry name" value="RIBOSOMAL PROTEIN S12 METHYLTHIOTRANSFERASE ACCESSORY FACTOR YCAO"/>
    <property type="match status" value="1"/>
</dbReference>
<name>A0A211ZJ49_9PROT</name>
<dbReference type="PROSITE" id="PS51664">
    <property type="entry name" value="YCAO"/>
    <property type="match status" value="1"/>
</dbReference>
<comment type="caution">
    <text evidence="2">The sequence shown here is derived from an EMBL/GenBank/DDBJ whole genome shotgun (WGS) entry which is preliminary data.</text>
</comment>
<dbReference type="EMBL" id="NHON01000039">
    <property type="protein sequence ID" value="OWJ65325.1"/>
    <property type="molecule type" value="Genomic_DNA"/>
</dbReference>
<dbReference type="InterPro" id="IPR003776">
    <property type="entry name" value="YcaO-like_dom"/>
</dbReference>
<dbReference type="Gene3D" id="3.30.1330.230">
    <property type="match status" value="1"/>
</dbReference>
<protein>
    <recommendedName>
        <fullName evidence="1">YcaO domain-containing protein</fullName>
    </recommendedName>
</protein>
<keyword evidence="3" id="KW-1185">Reference proteome</keyword>
<dbReference type="Proteomes" id="UP000196655">
    <property type="component" value="Unassembled WGS sequence"/>
</dbReference>
<feature type="domain" description="YcaO" evidence="1">
    <location>
        <begin position="118"/>
        <end position="454"/>
    </location>
</feature>
<dbReference type="Pfam" id="PF02624">
    <property type="entry name" value="YcaO"/>
    <property type="match status" value="1"/>
</dbReference>